<gene>
    <name evidence="1" type="ORF">Dsin_019946</name>
</gene>
<dbReference type="Proteomes" id="UP001281410">
    <property type="component" value="Unassembled WGS sequence"/>
</dbReference>
<dbReference type="EMBL" id="JANJYJ010000006">
    <property type="protein sequence ID" value="KAK3205900.1"/>
    <property type="molecule type" value="Genomic_DNA"/>
</dbReference>
<evidence type="ECO:0000313" key="2">
    <source>
        <dbReference type="Proteomes" id="UP001281410"/>
    </source>
</evidence>
<dbReference type="AlphaFoldDB" id="A0AAE0E380"/>
<protein>
    <submittedName>
        <fullName evidence="1">Uncharacterized protein</fullName>
    </submittedName>
</protein>
<dbReference type="Gene3D" id="2.40.70.10">
    <property type="entry name" value="Acid Proteases"/>
    <property type="match status" value="1"/>
</dbReference>
<organism evidence="1 2">
    <name type="scientific">Dipteronia sinensis</name>
    <dbReference type="NCBI Taxonomy" id="43782"/>
    <lineage>
        <taxon>Eukaryota</taxon>
        <taxon>Viridiplantae</taxon>
        <taxon>Streptophyta</taxon>
        <taxon>Embryophyta</taxon>
        <taxon>Tracheophyta</taxon>
        <taxon>Spermatophyta</taxon>
        <taxon>Magnoliopsida</taxon>
        <taxon>eudicotyledons</taxon>
        <taxon>Gunneridae</taxon>
        <taxon>Pentapetalae</taxon>
        <taxon>rosids</taxon>
        <taxon>malvids</taxon>
        <taxon>Sapindales</taxon>
        <taxon>Sapindaceae</taxon>
        <taxon>Hippocastanoideae</taxon>
        <taxon>Acereae</taxon>
        <taxon>Dipteronia</taxon>
    </lineage>
</organism>
<dbReference type="InterPro" id="IPR021109">
    <property type="entry name" value="Peptidase_aspartic_dom_sf"/>
</dbReference>
<comment type="caution">
    <text evidence="1">The sequence shown here is derived from an EMBL/GenBank/DDBJ whole genome shotgun (WGS) entry which is preliminary data.</text>
</comment>
<reference evidence="1" key="1">
    <citation type="journal article" date="2023" name="Plant J.">
        <title>Genome sequences and population genomics provide insights into the demographic history, inbreeding, and mutation load of two 'living fossil' tree species of Dipteronia.</title>
        <authorList>
            <person name="Feng Y."/>
            <person name="Comes H.P."/>
            <person name="Chen J."/>
            <person name="Zhu S."/>
            <person name="Lu R."/>
            <person name="Zhang X."/>
            <person name="Li P."/>
            <person name="Qiu J."/>
            <person name="Olsen K.M."/>
            <person name="Qiu Y."/>
        </authorList>
    </citation>
    <scope>NUCLEOTIDE SEQUENCE</scope>
    <source>
        <strain evidence="1">NBL</strain>
    </source>
</reference>
<keyword evidence="2" id="KW-1185">Reference proteome</keyword>
<accession>A0AAE0E380</accession>
<sequence length="177" mass="19538">MLVSLVSRVNPLQLLNTILVENQTYKGLMYVIAEVNGKEIRAMLDTSATNNFVAQREVDRVGSKLLGSNSQIKAVNSSTIIYWYKFSTPVEFNISTPDSIGDNSTEGSGFVSSSIQICSGETELIEGVIESLTKAARRMKKYADHNCLALEFNACDNVLLKIIYPANLEESHRPNIS</sequence>
<evidence type="ECO:0000313" key="1">
    <source>
        <dbReference type="EMBL" id="KAK3205900.1"/>
    </source>
</evidence>
<proteinExistence type="predicted"/>
<dbReference type="SUPFAM" id="SSF50630">
    <property type="entry name" value="Acid proteases"/>
    <property type="match status" value="1"/>
</dbReference>
<name>A0AAE0E380_9ROSI</name>